<dbReference type="RefSeq" id="WP_344714048.1">
    <property type="nucleotide sequence ID" value="NZ_BAAAWH010000001.1"/>
</dbReference>
<evidence type="ECO:0000256" key="1">
    <source>
        <dbReference type="SAM" id="Phobius"/>
    </source>
</evidence>
<name>A0ABV5SYB6_9MICO</name>
<protein>
    <recommendedName>
        <fullName evidence="4">Integral membrane protein</fullName>
    </recommendedName>
</protein>
<keyword evidence="3" id="KW-1185">Reference proteome</keyword>
<feature type="transmembrane region" description="Helical" evidence="1">
    <location>
        <begin position="58"/>
        <end position="79"/>
    </location>
</feature>
<keyword evidence="1" id="KW-0812">Transmembrane</keyword>
<evidence type="ECO:0008006" key="4">
    <source>
        <dbReference type="Google" id="ProtNLM"/>
    </source>
</evidence>
<evidence type="ECO:0000313" key="2">
    <source>
        <dbReference type="EMBL" id="MFB9645137.1"/>
    </source>
</evidence>
<gene>
    <name evidence="2" type="ORF">ACFFPJ_04935</name>
</gene>
<feature type="transmembrane region" description="Helical" evidence="1">
    <location>
        <begin position="6"/>
        <end position="23"/>
    </location>
</feature>
<dbReference type="EMBL" id="JBHMBE010000002">
    <property type="protein sequence ID" value="MFB9645137.1"/>
    <property type="molecule type" value="Genomic_DNA"/>
</dbReference>
<organism evidence="2 3">
    <name type="scientific">Microbacterium terregens</name>
    <dbReference type="NCBI Taxonomy" id="69363"/>
    <lineage>
        <taxon>Bacteria</taxon>
        <taxon>Bacillati</taxon>
        <taxon>Actinomycetota</taxon>
        <taxon>Actinomycetes</taxon>
        <taxon>Micrococcales</taxon>
        <taxon>Microbacteriaceae</taxon>
        <taxon>Microbacterium</taxon>
    </lineage>
</organism>
<feature type="transmembrane region" description="Helical" evidence="1">
    <location>
        <begin position="30"/>
        <end position="52"/>
    </location>
</feature>
<proteinExistence type="predicted"/>
<keyword evidence="1" id="KW-0472">Membrane</keyword>
<evidence type="ECO:0000313" key="3">
    <source>
        <dbReference type="Proteomes" id="UP001589611"/>
    </source>
</evidence>
<reference evidence="2 3" key="1">
    <citation type="submission" date="2024-09" db="EMBL/GenBank/DDBJ databases">
        <authorList>
            <person name="Sun Q."/>
            <person name="Mori K."/>
        </authorList>
    </citation>
    <scope>NUCLEOTIDE SEQUENCE [LARGE SCALE GENOMIC DNA]</scope>
    <source>
        <strain evidence="2 3">JCM 1342</strain>
    </source>
</reference>
<keyword evidence="1" id="KW-1133">Transmembrane helix</keyword>
<sequence>MQILLALLIGAVIGAAVHFLVPARGTRGVVLAPLLGALMSGLVWMILTWAGLGLDNPWLWLSAFVAPIVVTYPALVILARTRTAFDARERARLKIG</sequence>
<accession>A0ABV5SYB6</accession>
<comment type="caution">
    <text evidence="2">The sequence shown here is derived from an EMBL/GenBank/DDBJ whole genome shotgun (WGS) entry which is preliminary data.</text>
</comment>
<dbReference type="Proteomes" id="UP001589611">
    <property type="component" value="Unassembled WGS sequence"/>
</dbReference>